<keyword evidence="1" id="KW-0378">Hydrolase</keyword>
<comment type="caution">
    <text evidence="7">The sequence shown here is derived from an EMBL/GenBank/DDBJ whole genome shotgun (WGS) entry which is preliminary data.</text>
</comment>
<dbReference type="GO" id="GO:0004190">
    <property type="term" value="F:aspartic-type endopeptidase activity"/>
    <property type="evidence" value="ECO:0007669"/>
    <property type="project" value="UniProtKB-KW"/>
</dbReference>
<reference evidence="7" key="1">
    <citation type="journal article" date="2019" name="Sci. Rep.">
        <title>Draft genome of Tanacetum cinerariifolium, the natural source of mosquito coil.</title>
        <authorList>
            <person name="Yamashiro T."/>
            <person name="Shiraishi A."/>
            <person name="Satake H."/>
            <person name="Nakayama K."/>
        </authorList>
    </citation>
    <scope>NUCLEOTIDE SEQUENCE</scope>
</reference>
<dbReference type="CDD" id="cd09272">
    <property type="entry name" value="RNase_HI_RT_Ty1"/>
    <property type="match status" value="1"/>
</dbReference>
<evidence type="ECO:0000259" key="4">
    <source>
        <dbReference type="Pfam" id="PF07727"/>
    </source>
</evidence>
<feature type="region of interest" description="Disordered" evidence="3">
    <location>
        <begin position="1753"/>
        <end position="1774"/>
    </location>
</feature>
<feature type="domain" description="Reverse transcriptase Ty1/copia-type" evidence="4">
    <location>
        <begin position="1037"/>
        <end position="1279"/>
    </location>
</feature>
<keyword evidence="1" id="KW-0064">Aspartyl protease</keyword>
<evidence type="ECO:0000313" key="7">
    <source>
        <dbReference type="EMBL" id="GEU59700.1"/>
    </source>
</evidence>
<evidence type="ECO:0000256" key="2">
    <source>
        <dbReference type="SAM" id="Coils"/>
    </source>
</evidence>
<evidence type="ECO:0000259" key="5">
    <source>
        <dbReference type="Pfam" id="PF13976"/>
    </source>
</evidence>
<dbReference type="InterPro" id="IPR054722">
    <property type="entry name" value="PolX-like_BBD"/>
</dbReference>
<feature type="domain" description="Retrovirus-related Pol polyprotein from transposon TNT 1-94-like beta-barrel" evidence="6">
    <location>
        <begin position="635"/>
        <end position="708"/>
    </location>
</feature>
<evidence type="ECO:0000256" key="1">
    <source>
        <dbReference type="ARBA" id="ARBA00022750"/>
    </source>
</evidence>
<dbReference type="PANTHER" id="PTHR11439">
    <property type="entry name" value="GAG-POL-RELATED RETROTRANSPOSON"/>
    <property type="match status" value="1"/>
</dbReference>
<feature type="domain" description="GAG-pre-integrase" evidence="5">
    <location>
        <begin position="744"/>
        <end position="796"/>
    </location>
</feature>
<dbReference type="Pfam" id="PF07727">
    <property type="entry name" value="RVT_2"/>
    <property type="match status" value="1"/>
</dbReference>
<dbReference type="Pfam" id="PF13976">
    <property type="entry name" value="gag_pre-integrs"/>
    <property type="match status" value="1"/>
</dbReference>
<evidence type="ECO:0000256" key="3">
    <source>
        <dbReference type="SAM" id="MobiDB-lite"/>
    </source>
</evidence>
<dbReference type="EMBL" id="BKCJ010004215">
    <property type="protein sequence ID" value="GEU59700.1"/>
    <property type="molecule type" value="Genomic_DNA"/>
</dbReference>
<feature type="coiled-coil region" evidence="2">
    <location>
        <begin position="338"/>
        <end position="365"/>
    </location>
</feature>
<keyword evidence="1" id="KW-0645">Protease</keyword>
<feature type="region of interest" description="Disordered" evidence="3">
    <location>
        <begin position="919"/>
        <end position="949"/>
    </location>
</feature>
<dbReference type="PANTHER" id="PTHR11439:SF495">
    <property type="entry name" value="REVERSE TRANSCRIPTASE, RNA-DEPENDENT DNA POLYMERASE-RELATED"/>
    <property type="match status" value="1"/>
</dbReference>
<feature type="region of interest" description="Disordered" evidence="3">
    <location>
        <begin position="572"/>
        <end position="605"/>
    </location>
</feature>
<dbReference type="InterPro" id="IPR043502">
    <property type="entry name" value="DNA/RNA_pol_sf"/>
</dbReference>
<sequence>MRIEQYFLMTDYSLWEVILKGESPVPTKVIEGVVQHVAPTTAEQRLARKNELKAHGTLLMALPNKNQLKFNIHKDAKNLMEAIEKRFGGNKETKKVQKTLLKQQYENFTGSSSEKDINLKFLRSLPTEWRTHALIWRNKTDLEEQSLDDLFNSLKIYEAEVKSSFSASTSTQNIAFVSSQNTDSTNDQCNTPQLDNDDLKQIDADDLEEMDLKWQMAMLTVRARRFLQRTGRNLGENGPTSMWFDMLKVECYNRHMKGHFARECRSPKDTRRNVLAEPQRRNVPVETSTSNALVSQCDDVGSYDWSFQAEEEPTNYALMAFTSSSSSSSDNELRDNALVVLRQKFKKAKQERDDLKLKLEKFQTSSKNLSQLLASQTNDKTRLGYDNQVFTSSMFDCDELFSSESDVSMPASPIYDRYQSGEGYHAVYPPYTGTFMPLKPNLVFHDAPNVNETVHTAFNVELSPTKPDKKLSHTNRQSAPIIEDWVSDSKDESEAEPSQNDHSFVQPPKQVKTPRPSVKPVEHFILAANHKIDISKPKSHENIRNRMACFLVPLTAARPVTTAIPQTYVTRPRPAKNVGTKTHSPPRRNINHRPSPPASNFPPKVTAAKAPKVNDVKDVQGNWGNPQHALKDKGVIDSGCSRHMTGNMSYLSDFEAINGGYLAFGGNPKGGKITEKGKIKTGKLDFDDVYFVKELKFNLFSVSQMCDKKNSVLFIETECIVLSPEFKLPDENQVLLRVPRENNMYNVNLKNIVPSRDLTCLFEKATLDESNLWHRRLGHINFKTMNKLVKDPLDKFDGMADEGFLVGYSVSSKAFRVFNSKTRIIQETLHINFMKNKPNVAGSGPTWLFDINTLTKSMNYQPVTAGNQYNPSAGVQEQFDAEKAGEENVQQYVLFPLWSSGSKNPQNTDGDATFEVKEHEFEGRKPESEVHVSQSSSAHTKKHDDKTKKEAKVFAIGQISTNSTNTFSAAGPSNTVVSPTHGKSSYMDPSQYPDDSNMPAFEDITYSNDEEDVGAEADFTNLETNITEELLQFKMQKVWVLVDLPNRKGAIGTKWVFRNKKNKRGIVVRNKARLVSQGHTQEEGIDYEEVFAPVARIETIRLFLAYASFMGFMVYQMNVKGAFLYGTIEEKVYVCQPPGFKDPDYHDKVYKVVKALYGLHQAPRAWYETLANYLLENSFQRGKINQTLFIKKQKGDILLVHVYIDDIIFGSTNKDLCKAFEKLMKDKFQMSSMGELTFFLVLQVKQKPDGIFISQDKYVAKILRKFGLTDGKSASTPINTENPLLKDPDGEDVDVHTYRSMISSLMYLTSSRPNIMFAVCAFARFQVTPKASHLHAVKRIFRYLKGKPHLGLWYPKDSPFNLVAYSDSDYVGASLDRKSTTWGSQFLGCRLISWQCEKQTVVATSSNEAEYVAAASCWAQVLWIQNQLLDYGKKVIIAEATVREALQLDDAESIDCLPNEEVFTELSRMGLVRNVDSSSKFYMYPRFLRLMIRAQVGDLSFHTTKYSSPALTQKVFANMRRVGKGFSRVETPLFEGMIVAQQADNVADEVIPTPLPSPIAAPPSPSQQQQPTHDAAISLDLLHTFLETCTTLTRKAKALEQDNVAQALEIIKLKHRVKKLERKNKLKVSGLRRLRKVGTTQRIESFTDTVMDYQEDASKHGEIIANIDADEDVTLKDVAAVEKTAEIEKDADVQGRPETEAQARKNMMIYLRNMDGFKMDYFKGMSYDDIPLIFKKYYKSNVALLEKTKEQMEEEDGRALKRKTESSKEKVAKKQKLDEEVEELKKHLQIVPNDDDDDVYTEATPLALKVSVVDYAIYTENNKPYYKIIRADRSHQLFLSFLSLLKNFDREDLEMILLVERRYPLTRFTLDQMLNNVRLEVEEESEVSLELLRFCLALESMLLKTLKIYTKGLRLLVKDLMLPIQIDAADIKLRLLEQSAAVG</sequence>
<name>A0A6L2LEX2_TANCI</name>
<keyword evidence="2" id="KW-0175">Coiled coil</keyword>
<dbReference type="InterPro" id="IPR025724">
    <property type="entry name" value="GAG-pre-integrase_dom"/>
</dbReference>
<dbReference type="SUPFAM" id="SSF56672">
    <property type="entry name" value="DNA/RNA polymerases"/>
    <property type="match status" value="1"/>
</dbReference>
<organism evidence="7">
    <name type="scientific">Tanacetum cinerariifolium</name>
    <name type="common">Dalmatian daisy</name>
    <name type="synonym">Chrysanthemum cinerariifolium</name>
    <dbReference type="NCBI Taxonomy" id="118510"/>
    <lineage>
        <taxon>Eukaryota</taxon>
        <taxon>Viridiplantae</taxon>
        <taxon>Streptophyta</taxon>
        <taxon>Embryophyta</taxon>
        <taxon>Tracheophyta</taxon>
        <taxon>Spermatophyta</taxon>
        <taxon>Magnoliopsida</taxon>
        <taxon>eudicotyledons</taxon>
        <taxon>Gunneridae</taxon>
        <taxon>Pentapetalae</taxon>
        <taxon>asterids</taxon>
        <taxon>campanulids</taxon>
        <taxon>Asterales</taxon>
        <taxon>Asteraceae</taxon>
        <taxon>Asteroideae</taxon>
        <taxon>Anthemideae</taxon>
        <taxon>Anthemidinae</taxon>
        <taxon>Tanacetum</taxon>
    </lineage>
</organism>
<dbReference type="Pfam" id="PF22936">
    <property type="entry name" value="Pol_BBD"/>
    <property type="match status" value="1"/>
</dbReference>
<proteinExistence type="predicted"/>
<feature type="region of interest" description="Disordered" evidence="3">
    <location>
        <begin position="464"/>
        <end position="517"/>
    </location>
</feature>
<protein>
    <submittedName>
        <fullName evidence="7">Putative ribonuclease H-like domain-containing protein</fullName>
    </submittedName>
</protein>
<dbReference type="InterPro" id="IPR013103">
    <property type="entry name" value="RVT_2"/>
</dbReference>
<accession>A0A6L2LEX2</accession>
<evidence type="ECO:0000259" key="6">
    <source>
        <dbReference type="Pfam" id="PF22936"/>
    </source>
</evidence>
<gene>
    <name evidence="7" type="ORF">Tci_031678</name>
</gene>
<feature type="compositionally biased region" description="Basic and acidic residues" evidence="3">
    <location>
        <begin position="919"/>
        <end position="930"/>
    </location>
</feature>